<evidence type="ECO:0000313" key="12">
    <source>
        <dbReference type="Proteomes" id="UP000199150"/>
    </source>
</evidence>
<proteinExistence type="inferred from homology"/>
<keyword evidence="3" id="KW-0813">Transport</keyword>
<organism evidence="11 12">
    <name type="scientific">Asticcacaulis taihuensis</name>
    <dbReference type="NCBI Taxonomy" id="260084"/>
    <lineage>
        <taxon>Bacteria</taxon>
        <taxon>Pseudomonadati</taxon>
        <taxon>Pseudomonadota</taxon>
        <taxon>Alphaproteobacteria</taxon>
        <taxon>Caulobacterales</taxon>
        <taxon>Caulobacteraceae</taxon>
        <taxon>Asticcacaulis</taxon>
    </lineage>
</organism>
<evidence type="ECO:0000256" key="8">
    <source>
        <dbReference type="ARBA" id="ARBA00023136"/>
    </source>
</evidence>
<dbReference type="STRING" id="260084.SAMN02927928_2603"/>
<evidence type="ECO:0000256" key="6">
    <source>
        <dbReference type="ARBA" id="ARBA00022989"/>
    </source>
</evidence>
<keyword evidence="6 9" id="KW-1133">Transmembrane helix</keyword>
<evidence type="ECO:0000256" key="5">
    <source>
        <dbReference type="ARBA" id="ARBA00022692"/>
    </source>
</evidence>
<dbReference type="GO" id="GO:0140359">
    <property type="term" value="F:ABC-type transporter activity"/>
    <property type="evidence" value="ECO:0007669"/>
    <property type="project" value="InterPro"/>
</dbReference>
<evidence type="ECO:0000259" key="10">
    <source>
        <dbReference type="Pfam" id="PF01061"/>
    </source>
</evidence>
<evidence type="ECO:0000256" key="1">
    <source>
        <dbReference type="ARBA" id="ARBA00004651"/>
    </source>
</evidence>
<dbReference type="GO" id="GO:0005886">
    <property type="term" value="C:plasma membrane"/>
    <property type="evidence" value="ECO:0007669"/>
    <property type="project" value="UniProtKB-SubCell"/>
</dbReference>
<feature type="transmembrane region" description="Helical" evidence="9">
    <location>
        <begin position="144"/>
        <end position="162"/>
    </location>
</feature>
<evidence type="ECO:0000313" key="11">
    <source>
        <dbReference type="EMBL" id="SCW67342.1"/>
    </source>
</evidence>
<evidence type="ECO:0000256" key="4">
    <source>
        <dbReference type="ARBA" id="ARBA00022475"/>
    </source>
</evidence>
<dbReference type="GO" id="GO:0015920">
    <property type="term" value="P:lipopolysaccharide transport"/>
    <property type="evidence" value="ECO:0007669"/>
    <property type="project" value="TreeGrafter"/>
</dbReference>
<keyword evidence="8 9" id="KW-0472">Membrane</keyword>
<dbReference type="RefSeq" id="WP_090648666.1">
    <property type="nucleotide sequence ID" value="NZ_CBCRYE010000002.1"/>
</dbReference>
<dbReference type="Proteomes" id="UP000199150">
    <property type="component" value="Unassembled WGS sequence"/>
</dbReference>
<gene>
    <name evidence="11" type="ORF">SAMN02927928_2603</name>
</gene>
<keyword evidence="7" id="KW-0625">Polysaccharide transport</keyword>
<dbReference type="GO" id="GO:0015774">
    <property type="term" value="P:polysaccharide transport"/>
    <property type="evidence" value="ECO:0007669"/>
    <property type="project" value="UniProtKB-KW"/>
</dbReference>
<feature type="transmembrane region" description="Helical" evidence="9">
    <location>
        <begin position="174"/>
        <end position="193"/>
    </location>
</feature>
<reference evidence="12" key="1">
    <citation type="submission" date="2016-10" db="EMBL/GenBank/DDBJ databases">
        <authorList>
            <person name="Varghese N."/>
            <person name="Submissions S."/>
        </authorList>
    </citation>
    <scope>NUCLEOTIDE SEQUENCE [LARGE SCALE GENOMIC DNA]</scope>
    <source>
        <strain evidence="12">CGMCC 1.3431</strain>
    </source>
</reference>
<keyword evidence="4" id="KW-1003">Cell membrane</keyword>
<dbReference type="OrthoDB" id="9796017at2"/>
<sequence>MNKAFLDLQKGLALYKVWVYQAYHEISSKYRHTILGSLWIAGSMVTTSLCLSLVFGIIQGQDLRTVLPHIMGGILAYTMISFILTDGAEVFINAGGIIKNHAYPFTYYVFEGVTRSFLTFLHNLIVFYIAIALVGGLRVPSWEILLGLPVVLMSMVTWGTFVGMMASRFRDLRFMMPYLSQLIFFLTPIFWTIGTNAKGWRSAIVADYNPFYGLVEVIRAPLLGQAPSAQCWMLAIIAMVTGIIAWLLMFSAFRRRIPFWV</sequence>
<feature type="transmembrane region" description="Helical" evidence="9">
    <location>
        <begin position="232"/>
        <end position="253"/>
    </location>
</feature>
<comment type="similarity">
    <text evidence="2">Belongs to the ABC-2 integral membrane protein family.</text>
</comment>
<name>A0A1G4SDN8_9CAUL</name>
<dbReference type="PANTHER" id="PTHR30413:SF10">
    <property type="entry name" value="CAPSULE POLYSACCHARIDE EXPORT INNER-MEMBRANE PROTEIN CTRC"/>
    <property type="match status" value="1"/>
</dbReference>
<dbReference type="Pfam" id="PF01061">
    <property type="entry name" value="ABC2_membrane"/>
    <property type="match status" value="1"/>
</dbReference>
<keyword evidence="12" id="KW-1185">Reference proteome</keyword>
<dbReference type="InterPro" id="IPR013525">
    <property type="entry name" value="ABC2_TM"/>
</dbReference>
<feature type="transmembrane region" description="Helical" evidence="9">
    <location>
        <begin position="38"/>
        <end position="58"/>
    </location>
</feature>
<accession>A0A1G4SDN8</accession>
<feature type="domain" description="ABC-2 type transporter transmembrane" evidence="10">
    <location>
        <begin position="25"/>
        <end position="220"/>
    </location>
</feature>
<keyword evidence="5 9" id="KW-0812">Transmembrane</keyword>
<dbReference type="EMBL" id="FMTS01000004">
    <property type="protein sequence ID" value="SCW67342.1"/>
    <property type="molecule type" value="Genomic_DNA"/>
</dbReference>
<evidence type="ECO:0000256" key="3">
    <source>
        <dbReference type="ARBA" id="ARBA00022448"/>
    </source>
</evidence>
<comment type="subcellular location">
    <subcellularLocation>
        <location evidence="1">Cell membrane</location>
        <topology evidence="1">Multi-pass membrane protein</topology>
    </subcellularLocation>
</comment>
<dbReference type="AlphaFoldDB" id="A0A1G4SDN8"/>
<dbReference type="PANTHER" id="PTHR30413">
    <property type="entry name" value="INNER MEMBRANE TRANSPORT PERMEASE"/>
    <property type="match status" value="1"/>
</dbReference>
<protein>
    <submittedName>
        <fullName evidence="11">ABC-2 type transport system permease protein</fullName>
    </submittedName>
</protein>
<keyword evidence="7" id="KW-0762">Sugar transport</keyword>
<evidence type="ECO:0000256" key="2">
    <source>
        <dbReference type="ARBA" id="ARBA00007783"/>
    </source>
</evidence>
<evidence type="ECO:0000256" key="7">
    <source>
        <dbReference type="ARBA" id="ARBA00023047"/>
    </source>
</evidence>
<feature type="transmembrane region" description="Helical" evidence="9">
    <location>
        <begin position="117"/>
        <end position="138"/>
    </location>
</feature>
<evidence type="ECO:0000256" key="9">
    <source>
        <dbReference type="SAM" id="Phobius"/>
    </source>
</evidence>